<reference evidence="1 2" key="1">
    <citation type="submission" date="2023-03" db="EMBL/GenBank/DDBJ databases">
        <title>Bacillus Genome Sequencing.</title>
        <authorList>
            <person name="Dunlap C."/>
        </authorList>
    </citation>
    <scope>NUCLEOTIDE SEQUENCE [LARGE SCALE GENOMIC DNA]</scope>
    <source>
        <strain evidence="1 2">B-23453</strain>
    </source>
</reference>
<comment type="caution">
    <text evidence="1">The sequence shown here is derived from an EMBL/GenBank/DDBJ whole genome shotgun (WGS) entry which is preliminary data.</text>
</comment>
<evidence type="ECO:0000313" key="2">
    <source>
        <dbReference type="Proteomes" id="UP001341444"/>
    </source>
</evidence>
<accession>A0ABU6MD47</accession>
<keyword evidence="2" id="KW-1185">Reference proteome</keyword>
<dbReference type="RefSeq" id="WP_066265424.1">
    <property type="nucleotide sequence ID" value="NZ_JARMAB010000006.1"/>
</dbReference>
<evidence type="ECO:0008006" key="3">
    <source>
        <dbReference type="Google" id="ProtNLM"/>
    </source>
</evidence>
<evidence type="ECO:0000313" key="1">
    <source>
        <dbReference type="EMBL" id="MED1202579.1"/>
    </source>
</evidence>
<sequence length="65" mass="7654">MNREEKTSQHGRGKSSYKIGEAVEGERAVFTSKTGKEEWGRVVYKRKPDYRYDPYKKLVGKERDI</sequence>
<protein>
    <recommendedName>
        <fullName evidence="3">50S ribosomal protein L33</fullName>
    </recommendedName>
</protein>
<gene>
    <name evidence="1" type="ORF">P4T90_05665</name>
</gene>
<proteinExistence type="predicted"/>
<dbReference type="Proteomes" id="UP001341444">
    <property type="component" value="Unassembled WGS sequence"/>
</dbReference>
<organism evidence="1 2">
    <name type="scientific">Heyndrickxia acidicola</name>
    <dbReference type="NCBI Taxonomy" id="209389"/>
    <lineage>
        <taxon>Bacteria</taxon>
        <taxon>Bacillati</taxon>
        <taxon>Bacillota</taxon>
        <taxon>Bacilli</taxon>
        <taxon>Bacillales</taxon>
        <taxon>Bacillaceae</taxon>
        <taxon>Heyndrickxia</taxon>
    </lineage>
</organism>
<dbReference type="EMBL" id="JARMAB010000006">
    <property type="protein sequence ID" value="MED1202579.1"/>
    <property type="molecule type" value="Genomic_DNA"/>
</dbReference>
<name>A0ABU6MD47_9BACI</name>